<name>A0A8S5UI36_9CAUD</name>
<dbReference type="EMBL" id="BK016090">
    <property type="protein sequence ID" value="DAF94091.1"/>
    <property type="molecule type" value="Genomic_DNA"/>
</dbReference>
<reference evidence="1" key="1">
    <citation type="journal article" date="2021" name="Proc. Natl. Acad. Sci. U.S.A.">
        <title>A Catalog of Tens of Thousands of Viruses from Human Metagenomes Reveals Hidden Associations with Chronic Diseases.</title>
        <authorList>
            <person name="Tisza M.J."/>
            <person name="Buck C.B."/>
        </authorList>
    </citation>
    <scope>NUCLEOTIDE SEQUENCE</scope>
    <source>
        <strain evidence="1">Ctu2j3</strain>
    </source>
</reference>
<dbReference type="EMBL" id="BK016090">
    <property type="protein sequence ID" value="DAF94320.1"/>
    <property type="molecule type" value="Genomic_DNA"/>
</dbReference>
<protein>
    <submittedName>
        <fullName evidence="1">Uncharacterized protein</fullName>
    </submittedName>
</protein>
<evidence type="ECO:0000313" key="1">
    <source>
        <dbReference type="EMBL" id="DAF94091.1"/>
    </source>
</evidence>
<organism evidence="1">
    <name type="scientific">Myoviridae sp. ctu2j3</name>
    <dbReference type="NCBI Taxonomy" id="2825197"/>
    <lineage>
        <taxon>Viruses</taxon>
        <taxon>Duplodnaviria</taxon>
        <taxon>Heunggongvirae</taxon>
        <taxon>Uroviricota</taxon>
        <taxon>Caudoviricetes</taxon>
    </lineage>
</organism>
<accession>A0A8S5UI36</accession>
<proteinExistence type="predicted"/>
<sequence>MNISTKDYDLYQEECDDKVMAYLKLGRYPGITVNVDHVPEQHRETFAKLLHMQVTRALDAAYAAGANDARAKVRKALGLSLITPVAGEGDV</sequence>